<accession>A0AAD3T8N6</accession>
<comment type="caution">
    <text evidence="1">The sequence shown here is derived from an EMBL/GenBank/DDBJ whole genome shotgun (WGS) entry which is preliminary data.</text>
</comment>
<keyword evidence="2" id="KW-1185">Reference proteome</keyword>
<reference evidence="1" key="1">
    <citation type="submission" date="2023-05" db="EMBL/GenBank/DDBJ databases">
        <title>Nepenthes gracilis genome sequencing.</title>
        <authorList>
            <person name="Fukushima K."/>
        </authorList>
    </citation>
    <scope>NUCLEOTIDE SEQUENCE</scope>
    <source>
        <strain evidence="1">SING2019-196</strain>
    </source>
</reference>
<dbReference type="EMBL" id="BSYO01000028">
    <property type="protein sequence ID" value="GMH24641.1"/>
    <property type="molecule type" value="Genomic_DNA"/>
</dbReference>
<name>A0AAD3T8N6_NEPGR</name>
<proteinExistence type="predicted"/>
<sequence>MEDSMWIHKSDMKSNYIDEATAAVLGVGDLSIRDQHDRPVVARTTSNGYYRGSGDKKTQLFKWRWRCYGRLNPHGNVIFSNNSKLRQCHHPCRHCSRRSSTKICGVCLRFELVFRWLMPRMEENEKRSSKLATGSYYS</sequence>
<evidence type="ECO:0000313" key="1">
    <source>
        <dbReference type="EMBL" id="GMH24641.1"/>
    </source>
</evidence>
<dbReference type="AlphaFoldDB" id="A0AAD3T8N6"/>
<organism evidence="1 2">
    <name type="scientific">Nepenthes gracilis</name>
    <name type="common">Slender pitcher plant</name>
    <dbReference type="NCBI Taxonomy" id="150966"/>
    <lineage>
        <taxon>Eukaryota</taxon>
        <taxon>Viridiplantae</taxon>
        <taxon>Streptophyta</taxon>
        <taxon>Embryophyta</taxon>
        <taxon>Tracheophyta</taxon>
        <taxon>Spermatophyta</taxon>
        <taxon>Magnoliopsida</taxon>
        <taxon>eudicotyledons</taxon>
        <taxon>Gunneridae</taxon>
        <taxon>Pentapetalae</taxon>
        <taxon>Caryophyllales</taxon>
        <taxon>Nepenthaceae</taxon>
        <taxon>Nepenthes</taxon>
    </lineage>
</organism>
<protein>
    <submittedName>
        <fullName evidence="1">Uncharacterized protein</fullName>
    </submittedName>
</protein>
<evidence type="ECO:0000313" key="2">
    <source>
        <dbReference type="Proteomes" id="UP001279734"/>
    </source>
</evidence>
<gene>
    <name evidence="1" type="ORF">Nepgr_026484</name>
</gene>
<dbReference type="Proteomes" id="UP001279734">
    <property type="component" value="Unassembled WGS sequence"/>
</dbReference>